<organism evidence="6 7">
    <name type="scientific">Azonexus hydrophilus</name>
    <dbReference type="NCBI Taxonomy" id="418702"/>
    <lineage>
        <taxon>Bacteria</taxon>
        <taxon>Pseudomonadati</taxon>
        <taxon>Pseudomonadota</taxon>
        <taxon>Betaproteobacteria</taxon>
        <taxon>Rhodocyclales</taxon>
        <taxon>Azonexaceae</taxon>
        <taxon>Azonexus</taxon>
    </lineage>
</organism>
<dbReference type="InterPro" id="IPR029787">
    <property type="entry name" value="Nucleotide_cyclase"/>
</dbReference>
<gene>
    <name evidence="6" type="ORF">AADV58_01560</name>
</gene>
<dbReference type="PROSITE" id="PS50887">
    <property type="entry name" value="GGDEF"/>
    <property type="match status" value="1"/>
</dbReference>
<dbReference type="Gene3D" id="3.30.70.270">
    <property type="match status" value="1"/>
</dbReference>
<keyword evidence="2" id="KW-0175">Coiled coil</keyword>
<dbReference type="CDD" id="cd01949">
    <property type="entry name" value="GGDEF"/>
    <property type="match status" value="1"/>
</dbReference>
<name>A0ABZ2XGV7_9RHOO</name>
<dbReference type="SMART" id="SM00267">
    <property type="entry name" value="GGDEF"/>
    <property type="match status" value="1"/>
</dbReference>
<reference evidence="6 7" key="1">
    <citation type="submission" date="2024-04" db="EMBL/GenBank/DDBJ databases">
        <title>Dissimilatory iodate-reducing microorganisms contribute to the enrichment of iodine in groundwater.</title>
        <authorList>
            <person name="Jiang Z."/>
        </authorList>
    </citation>
    <scope>NUCLEOTIDE SEQUENCE [LARGE SCALE GENOMIC DNA]</scope>
    <source>
        <strain evidence="6 7">NCP973</strain>
    </source>
</reference>
<feature type="chain" id="PRO_5047117934" evidence="4">
    <location>
        <begin position="23"/>
        <end position="967"/>
    </location>
</feature>
<dbReference type="SUPFAM" id="SSF53850">
    <property type="entry name" value="Periplasmic binding protein-like II"/>
    <property type="match status" value="3"/>
</dbReference>
<evidence type="ECO:0000313" key="6">
    <source>
        <dbReference type="EMBL" id="WZJ21859.1"/>
    </source>
</evidence>
<dbReference type="SUPFAM" id="SSF55073">
    <property type="entry name" value="Nucleotide cyclase"/>
    <property type="match status" value="1"/>
</dbReference>
<dbReference type="InterPro" id="IPR043128">
    <property type="entry name" value="Rev_trsase/Diguanyl_cyclase"/>
</dbReference>
<dbReference type="PANTHER" id="PTHR35936">
    <property type="entry name" value="MEMBRANE-BOUND LYTIC MUREIN TRANSGLYCOSYLASE F"/>
    <property type="match status" value="1"/>
</dbReference>
<dbReference type="EMBL" id="CP151406">
    <property type="protein sequence ID" value="WZJ21859.1"/>
    <property type="molecule type" value="Genomic_DNA"/>
</dbReference>
<feature type="coiled-coil region" evidence="2">
    <location>
        <begin position="774"/>
        <end position="801"/>
    </location>
</feature>
<keyword evidence="3" id="KW-1133">Transmembrane helix</keyword>
<dbReference type="NCBIfam" id="TIGR00254">
    <property type="entry name" value="GGDEF"/>
    <property type="match status" value="1"/>
</dbReference>
<keyword evidence="3" id="KW-0472">Membrane</keyword>
<dbReference type="InterPro" id="IPR000160">
    <property type="entry name" value="GGDEF_dom"/>
</dbReference>
<evidence type="ECO:0000256" key="1">
    <source>
        <dbReference type="ARBA" id="ARBA00022729"/>
    </source>
</evidence>
<feature type="transmembrane region" description="Helical" evidence="3">
    <location>
        <begin position="759"/>
        <end position="777"/>
    </location>
</feature>
<dbReference type="RefSeq" id="WP_341743891.1">
    <property type="nucleotide sequence ID" value="NZ_CP151406.1"/>
</dbReference>
<dbReference type="Pfam" id="PF00990">
    <property type="entry name" value="GGDEF"/>
    <property type="match status" value="1"/>
</dbReference>
<evidence type="ECO:0000259" key="5">
    <source>
        <dbReference type="PROSITE" id="PS50887"/>
    </source>
</evidence>
<dbReference type="InterPro" id="IPR001638">
    <property type="entry name" value="Solute-binding_3/MltF_N"/>
</dbReference>
<dbReference type="SMART" id="SM00062">
    <property type="entry name" value="PBPb"/>
    <property type="match status" value="3"/>
</dbReference>
<keyword evidence="3" id="KW-0812">Transmembrane</keyword>
<evidence type="ECO:0000256" key="2">
    <source>
        <dbReference type="SAM" id="Coils"/>
    </source>
</evidence>
<feature type="domain" description="GGDEF" evidence="5">
    <location>
        <begin position="829"/>
        <end position="964"/>
    </location>
</feature>
<evidence type="ECO:0000256" key="3">
    <source>
        <dbReference type="SAM" id="Phobius"/>
    </source>
</evidence>
<accession>A0ABZ2XGV7</accession>
<dbReference type="Gene3D" id="3.40.190.10">
    <property type="entry name" value="Periplasmic binding protein-like II"/>
    <property type="match status" value="6"/>
</dbReference>
<dbReference type="CDD" id="cd13708">
    <property type="entry name" value="PBP2_BvgS_like_1"/>
    <property type="match status" value="1"/>
</dbReference>
<keyword evidence="1 4" id="KW-0732">Signal</keyword>
<sequence length="967" mass="108579">MRNFLRHLGALFLILYCASTAAEVTLDPAAQIWLSGKPVVRIGIIADNAPYSTVHAGRLEGFSIDVLEEISGRTGLRFDYKAGSWPEIYAAFVRGEIDAIDEISLREDRKPFTLFTEPYHHRQTVVMQDMNRRLPPITSLEDLKPHRVGIVKNIFYKSTLERHGLQLSEYDALPNLIRALAFGWVDAIVGPEVTLAYLARGEGFNQIGVAGRVAMDGFELEDFRIGVRREKPEAHQVIAAGLAAIPPARMQEMLAVWQEFGGRRNRETQHFQLSREQTDYLRRLGPVRVGIMRDYAPFSFADGGKTQGLAIDILERIQDLTGLTVTPVVDRWPVLIELLRRGEIDVLTNISRQPDRLAFTRFTDPYHVIPNVAFTRDHSFRLTDPPDFGQRKIGIGEGIFYEKALRERFGKQVVTYGAQDAMFRALADGSVDVVIASLHNGNHWVRELGLANVTIAGELILPDFSGEDLRFGMRPGLAPLVGIFDSALAAITPTERRSIENRWLGASYRDNSGAPQALSEGEKLWLRQHGPLKVCTDPDWMPIEALDGGRHAGIAADYLERMSQQFDLAYEIVPTNTWLASLQAVQARRCDLLTMAVQTPQQSIHLNFTAPYYTTPNVLLARIETPFVEGLDAFAGRQVGIVRGHAIADQLRSRYPQLELVEVDNEKEGLRELQRGRLEGYIGTLSTVNYHLRELGFADIKVVSRIPVDSKLSLATRNDLPELFSIAEKMVASLSDADRQRIESRWQTIRIEPGIDTALLWRWGSIIFVALALLILWNRKLGSLNRQLAEANQKLAQLNITDPLTGIGNRQFFEQEFAREFSRCQRNAQTFTTAMIDIDHFKKINDSLGHAAGDHCLVELARCLQQHLRRQTDNIARIGGEEFVAFMSGDTREEVLAHFEALRSDISALQITWEGQLITFTISIGLVHGIPEQPDNPAAWLRQADQALYRAKAAGRNRLDAEPPANA</sequence>
<proteinExistence type="predicted"/>
<dbReference type="Proteomes" id="UP001479520">
    <property type="component" value="Chromosome"/>
</dbReference>
<feature type="signal peptide" evidence="4">
    <location>
        <begin position="1"/>
        <end position="22"/>
    </location>
</feature>
<dbReference type="Pfam" id="PF00497">
    <property type="entry name" value="SBP_bac_3"/>
    <property type="match status" value="3"/>
</dbReference>
<dbReference type="CDD" id="cd01007">
    <property type="entry name" value="PBP2_BvgS_HisK_like"/>
    <property type="match status" value="2"/>
</dbReference>
<evidence type="ECO:0000256" key="4">
    <source>
        <dbReference type="SAM" id="SignalP"/>
    </source>
</evidence>
<keyword evidence="7" id="KW-1185">Reference proteome</keyword>
<protein>
    <submittedName>
        <fullName evidence="6">Transporter substrate-binding domain-containing protein</fullName>
    </submittedName>
</protein>
<evidence type="ECO:0000313" key="7">
    <source>
        <dbReference type="Proteomes" id="UP001479520"/>
    </source>
</evidence>